<keyword evidence="3" id="KW-1185">Reference proteome</keyword>
<feature type="region of interest" description="Disordered" evidence="1">
    <location>
        <begin position="45"/>
        <end position="137"/>
    </location>
</feature>
<name>A0A5C2SI01_9APHY</name>
<proteinExistence type="predicted"/>
<accession>A0A5C2SI01</accession>
<dbReference type="PANTHER" id="PTHR38696">
    <property type="entry name" value="MEDIATOR OF RNA POLYMERASE II TRANSCRIPTION SUBUNIT 13"/>
    <property type="match status" value="1"/>
</dbReference>
<dbReference type="PANTHER" id="PTHR38696:SF1">
    <property type="entry name" value="MEDIATOR OF RNA POLYMERASE II TRANSCRIPTION SUBUNIT 13"/>
    <property type="match status" value="1"/>
</dbReference>
<dbReference type="OrthoDB" id="3255427at2759"/>
<evidence type="ECO:0000256" key="1">
    <source>
        <dbReference type="SAM" id="MobiDB-lite"/>
    </source>
</evidence>
<gene>
    <name evidence="2" type="ORF">L227DRAFT_572773</name>
</gene>
<feature type="region of interest" description="Disordered" evidence="1">
    <location>
        <begin position="365"/>
        <end position="386"/>
    </location>
</feature>
<organism evidence="2 3">
    <name type="scientific">Lentinus tigrinus ALCF2SS1-6</name>
    <dbReference type="NCBI Taxonomy" id="1328759"/>
    <lineage>
        <taxon>Eukaryota</taxon>
        <taxon>Fungi</taxon>
        <taxon>Dikarya</taxon>
        <taxon>Basidiomycota</taxon>
        <taxon>Agaricomycotina</taxon>
        <taxon>Agaricomycetes</taxon>
        <taxon>Polyporales</taxon>
        <taxon>Polyporaceae</taxon>
        <taxon>Lentinus</taxon>
    </lineage>
</organism>
<protein>
    <submittedName>
        <fullName evidence="2">Uncharacterized protein</fullName>
    </submittedName>
</protein>
<dbReference type="EMBL" id="ML122257">
    <property type="protein sequence ID" value="RPD62908.1"/>
    <property type="molecule type" value="Genomic_DNA"/>
</dbReference>
<dbReference type="Proteomes" id="UP000313359">
    <property type="component" value="Unassembled WGS sequence"/>
</dbReference>
<evidence type="ECO:0000313" key="2">
    <source>
        <dbReference type="EMBL" id="RPD62908.1"/>
    </source>
</evidence>
<dbReference type="AlphaFoldDB" id="A0A5C2SI01"/>
<evidence type="ECO:0000313" key="3">
    <source>
        <dbReference type="Proteomes" id="UP000313359"/>
    </source>
</evidence>
<sequence>MQAYHNGERVYGYGGKGQPYAPPPQYYQQYPGYGYAQTGGAPIAAPFPMYPGGIQPSPAPGRPRPLDREPSRSSTPGHARPGMKPLKSALKRTRTPDHGGPVGEAPPLVRGRTPDNVSIQRQRTRSGSRMRANSSPRWESDHLIVSLRSTNELQVEGINDAEIANELSEDILSIWPHGVNQHGYRRGKWKVQFAGSPWSSVGLDAILAGKMLIRLSVCLARVGYSYSSTINVGSPWSSPQLVYHATPPDEEAFAFAMMISKSGGRLTFLDGPPDLTTALGTALREFFPRKVTTDRATEDGLHIFEIKRGTTGVLVERNTLTTFVLTWLNRAGFRLCGSIPLGSRSLFSLGQRRELWLFRIKRTRSKDPNRRPSSRQSRQSRGEYDA</sequence>
<reference evidence="2" key="1">
    <citation type="journal article" date="2018" name="Genome Biol. Evol.">
        <title>Genomics and development of Lentinus tigrinus, a white-rot wood-decaying mushroom with dimorphic fruiting bodies.</title>
        <authorList>
            <person name="Wu B."/>
            <person name="Xu Z."/>
            <person name="Knudson A."/>
            <person name="Carlson A."/>
            <person name="Chen N."/>
            <person name="Kovaka S."/>
            <person name="LaButti K."/>
            <person name="Lipzen A."/>
            <person name="Pennachio C."/>
            <person name="Riley R."/>
            <person name="Schakwitz W."/>
            <person name="Umezawa K."/>
            <person name="Ohm R.A."/>
            <person name="Grigoriev I.V."/>
            <person name="Nagy L.G."/>
            <person name="Gibbons J."/>
            <person name="Hibbett D."/>
        </authorList>
    </citation>
    <scope>NUCLEOTIDE SEQUENCE [LARGE SCALE GENOMIC DNA]</scope>
    <source>
        <strain evidence="2">ALCF2SS1-6</strain>
    </source>
</reference>